<comment type="caution">
    <text evidence="4">The sequence shown here is derived from an EMBL/GenBank/DDBJ whole genome shotgun (WGS) entry which is preliminary data.</text>
</comment>
<dbReference type="Pfam" id="PF05368">
    <property type="entry name" value="NmrA"/>
    <property type="match status" value="1"/>
</dbReference>
<dbReference type="PANTHER" id="PTHR42748">
    <property type="entry name" value="NITROGEN METABOLITE REPRESSION PROTEIN NMRA FAMILY MEMBER"/>
    <property type="match status" value="1"/>
</dbReference>
<dbReference type="Gene3D" id="3.90.25.10">
    <property type="entry name" value="UDP-galactose 4-epimerase, domain 1"/>
    <property type="match status" value="1"/>
</dbReference>
<dbReference type="PANTHER" id="PTHR42748:SF7">
    <property type="entry name" value="NMRA LIKE REDOX SENSOR 1-RELATED"/>
    <property type="match status" value="1"/>
</dbReference>
<dbReference type="InterPro" id="IPR051164">
    <property type="entry name" value="NmrA-like_oxidored"/>
</dbReference>
<dbReference type="Gene3D" id="3.40.50.720">
    <property type="entry name" value="NAD(P)-binding Rossmann-like Domain"/>
    <property type="match status" value="1"/>
</dbReference>
<dbReference type="EMBL" id="JARJLG010000239">
    <property type="protein sequence ID" value="KAJ7724313.1"/>
    <property type="molecule type" value="Genomic_DNA"/>
</dbReference>
<organism evidence="4 5">
    <name type="scientific">Mycena maculata</name>
    <dbReference type="NCBI Taxonomy" id="230809"/>
    <lineage>
        <taxon>Eukaryota</taxon>
        <taxon>Fungi</taxon>
        <taxon>Dikarya</taxon>
        <taxon>Basidiomycota</taxon>
        <taxon>Agaricomycotina</taxon>
        <taxon>Agaricomycetes</taxon>
        <taxon>Agaricomycetidae</taxon>
        <taxon>Agaricales</taxon>
        <taxon>Marasmiineae</taxon>
        <taxon>Mycenaceae</taxon>
        <taxon>Mycena</taxon>
    </lineage>
</organism>
<dbReference type="InterPro" id="IPR008030">
    <property type="entry name" value="NmrA-like"/>
</dbReference>
<feature type="domain" description="NmrA-like" evidence="3">
    <location>
        <begin position="15"/>
        <end position="292"/>
    </location>
</feature>
<keyword evidence="5" id="KW-1185">Reference proteome</keyword>
<gene>
    <name evidence="4" type="ORF">DFH07DRAFT_855023</name>
</gene>
<keyword evidence="2" id="KW-0521">NADP</keyword>
<dbReference type="AlphaFoldDB" id="A0AAD7HP19"/>
<reference evidence="4" key="1">
    <citation type="submission" date="2023-03" db="EMBL/GenBank/DDBJ databases">
        <title>Massive genome expansion in bonnet fungi (Mycena s.s.) driven by repeated elements and novel gene families across ecological guilds.</title>
        <authorList>
            <consortium name="Lawrence Berkeley National Laboratory"/>
            <person name="Harder C.B."/>
            <person name="Miyauchi S."/>
            <person name="Viragh M."/>
            <person name="Kuo A."/>
            <person name="Thoen E."/>
            <person name="Andreopoulos B."/>
            <person name="Lu D."/>
            <person name="Skrede I."/>
            <person name="Drula E."/>
            <person name="Henrissat B."/>
            <person name="Morin E."/>
            <person name="Kohler A."/>
            <person name="Barry K."/>
            <person name="LaButti K."/>
            <person name="Morin E."/>
            <person name="Salamov A."/>
            <person name="Lipzen A."/>
            <person name="Mereny Z."/>
            <person name="Hegedus B."/>
            <person name="Baldrian P."/>
            <person name="Stursova M."/>
            <person name="Weitz H."/>
            <person name="Taylor A."/>
            <person name="Grigoriev I.V."/>
            <person name="Nagy L.G."/>
            <person name="Martin F."/>
            <person name="Kauserud H."/>
        </authorList>
    </citation>
    <scope>NUCLEOTIDE SEQUENCE</scope>
    <source>
        <strain evidence="4">CBHHK188m</strain>
    </source>
</reference>
<evidence type="ECO:0000256" key="1">
    <source>
        <dbReference type="ARBA" id="ARBA00006328"/>
    </source>
</evidence>
<dbReference type="SUPFAM" id="SSF51735">
    <property type="entry name" value="NAD(P)-binding Rossmann-fold domains"/>
    <property type="match status" value="1"/>
</dbReference>
<evidence type="ECO:0000256" key="2">
    <source>
        <dbReference type="ARBA" id="ARBA00022857"/>
    </source>
</evidence>
<name>A0AAD7HP19_9AGAR</name>
<protein>
    <submittedName>
        <fullName evidence="4">Nucleoside-diphosphate-sugar epimerase family protein</fullName>
    </submittedName>
</protein>
<dbReference type="InterPro" id="IPR036291">
    <property type="entry name" value="NAD(P)-bd_dom_sf"/>
</dbReference>
<sequence>MAEIPPSAEQPASGKIVLVMLSTGKQGGAVVRALAQANESAPENMAPWVILAQTRDPNSAKSKALESLRGVRLHKGNPNDPTALFTSAPGPVYAVFSVQQSIDNVKGVAGETVEANALVDAAAKHDVKHFVYSSVNFGGPDKKTYVPHFESKRLAEEYLQGTYPKLPTTILRPVTFMDQIVAGDPNSATTRLTKIMFLTQLNPTTSLQFIAVSDIGGVAALALQNPERYIGKDVDLAGDQLSSKDLADGWREVFGEEMRPRMMGGAVLAWAVRAGMKELRLMFKFFNETGFNTDIPALREQYPGLKDWKTFLRTEVQKPTST</sequence>
<proteinExistence type="inferred from homology"/>
<dbReference type="GO" id="GO:0005634">
    <property type="term" value="C:nucleus"/>
    <property type="evidence" value="ECO:0007669"/>
    <property type="project" value="TreeGrafter"/>
</dbReference>
<dbReference type="Proteomes" id="UP001215280">
    <property type="component" value="Unassembled WGS sequence"/>
</dbReference>
<evidence type="ECO:0000313" key="4">
    <source>
        <dbReference type="EMBL" id="KAJ7724313.1"/>
    </source>
</evidence>
<evidence type="ECO:0000313" key="5">
    <source>
        <dbReference type="Proteomes" id="UP001215280"/>
    </source>
</evidence>
<evidence type="ECO:0000259" key="3">
    <source>
        <dbReference type="Pfam" id="PF05368"/>
    </source>
</evidence>
<accession>A0AAD7HP19</accession>
<comment type="similarity">
    <text evidence="1">Belongs to the NmrA-type oxidoreductase family.</text>
</comment>